<keyword evidence="5" id="KW-0418">Kinase</keyword>
<dbReference type="Gene3D" id="3.30.200.20">
    <property type="entry name" value="Phosphorylase Kinase, domain 1"/>
    <property type="match status" value="1"/>
</dbReference>
<evidence type="ECO:0000256" key="1">
    <source>
        <dbReference type="PROSITE-ProRule" id="PRU10141"/>
    </source>
</evidence>
<dbReference type="EMBL" id="NCVQ01000008">
    <property type="protein sequence ID" value="PWZ15391.1"/>
    <property type="molecule type" value="Genomic_DNA"/>
</dbReference>
<feature type="domain" description="Protein kinase" evidence="4">
    <location>
        <begin position="131"/>
        <end position="182"/>
    </location>
</feature>
<dbReference type="PANTHER" id="PTHR46146:SF2">
    <property type="entry name" value="OS11G0222000 PROTEIN"/>
    <property type="match status" value="1"/>
</dbReference>
<feature type="transmembrane region" description="Helical" evidence="3">
    <location>
        <begin position="51"/>
        <end position="76"/>
    </location>
</feature>
<feature type="compositionally biased region" description="Polar residues" evidence="2">
    <location>
        <begin position="89"/>
        <end position="98"/>
    </location>
</feature>
<dbReference type="Proteomes" id="UP000251960">
    <property type="component" value="Chromosome 7"/>
</dbReference>
<dbReference type="PANTHER" id="PTHR46146">
    <property type="entry name" value="SERINE/THREONINE-PROTEIN KINASE-LIKE PROTEIN CCR4"/>
    <property type="match status" value="1"/>
</dbReference>
<dbReference type="InterPro" id="IPR000719">
    <property type="entry name" value="Prot_kinase_dom"/>
</dbReference>
<dbReference type="GO" id="GO:0004672">
    <property type="term" value="F:protein kinase activity"/>
    <property type="evidence" value="ECO:0007669"/>
    <property type="project" value="InterPro"/>
</dbReference>
<feature type="region of interest" description="Disordered" evidence="2">
    <location>
        <begin position="87"/>
        <end position="111"/>
    </location>
</feature>
<proteinExistence type="predicted"/>
<keyword evidence="1" id="KW-0547">Nucleotide-binding</keyword>
<accession>A0A3L6E646</accession>
<dbReference type="AlphaFoldDB" id="A0A3L6E646"/>
<gene>
    <name evidence="5" type="primary">CCR4_3</name>
    <name evidence="5" type="ORF">Zm00014a_014174</name>
</gene>
<dbReference type="SUPFAM" id="SSF56112">
    <property type="entry name" value="Protein kinase-like (PK-like)"/>
    <property type="match status" value="1"/>
</dbReference>
<dbReference type="PROSITE" id="PS00107">
    <property type="entry name" value="PROTEIN_KINASE_ATP"/>
    <property type="match status" value="1"/>
</dbReference>
<name>A0A3L6E646_MAIZE</name>
<dbReference type="InterPro" id="IPR017441">
    <property type="entry name" value="Protein_kinase_ATP_BS"/>
</dbReference>
<protein>
    <submittedName>
        <fullName evidence="5">Serine/threonine-protein kinase-like protein CCR4</fullName>
    </submittedName>
</protein>
<keyword evidence="3" id="KW-0812">Transmembrane</keyword>
<evidence type="ECO:0000259" key="4">
    <source>
        <dbReference type="PROSITE" id="PS50011"/>
    </source>
</evidence>
<dbReference type="GO" id="GO:0005524">
    <property type="term" value="F:ATP binding"/>
    <property type="evidence" value="ECO:0007669"/>
    <property type="project" value="UniProtKB-UniRule"/>
</dbReference>
<feature type="compositionally biased region" description="Low complexity" evidence="2">
    <location>
        <begin position="100"/>
        <end position="111"/>
    </location>
</feature>
<feature type="binding site" evidence="1">
    <location>
        <position position="159"/>
    </location>
    <ligand>
        <name>ATP</name>
        <dbReference type="ChEBI" id="CHEBI:30616"/>
    </ligand>
</feature>
<organism evidence="5">
    <name type="scientific">Zea mays</name>
    <name type="common">Maize</name>
    <dbReference type="NCBI Taxonomy" id="4577"/>
    <lineage>
        <taxon>Eukaryota</taxon>
        <taxon>Viridiplantae</taxon>
        <taxon>Streptophyta</taxon>
        <taxon>Embryophyta</taxon>
        <taxon>Tracheophyta</taxon>
        <taxon>Spermatophyta</taxon>
        <taxon>Magnoliopsida</taxon>
        <taxon>Liliopsida</taxon>
        <taxon>Poales</taxon>
        <taxon>Poaceae</taxon>
        <taxon>PACMAD clade</taxon>
        <taxon>Panicoideae</taxon>
        <taxon>Andropogonodae</taxon>
        <taxon>Andropogoneae</taxon>
        <taxon>Tripsacinae</taxon>
        <taxon>Zea</taxon>
    </lineage>
</organism>
<dbReference type="PROSITE" id="PS50011">
    <property type="entry name" value="PROTEIN_KINASE_DOM"/>
    <property type="match status" value="1"/>
</dbReference>
<reference evidence="5" key="1">
    <citation type="journal article" date="2018" name="Nat. Genet.">
        <title>Extensive intraspecific gene order and gene structural variations between Mo17 and other maize genomes.</title>
        <authorList>
            <person name="Sun S."/>
            <person name="Zhou Y."/>
            <person name="Chen J."/>
            <person name="Shi J."/>
            <person name="Zhao H."/>
            <person name="Zhao H."/>
            <person name="Song W."/>
            <person name="Zhang M."/>
            <person name="Cui Y."/>
            <person name="Dong X."/>
            <person name="Liu H."/>
            <person name="Ma X."/>
            <person name="Jiao Y."/>
            <person name="Wang B."/>
            <person name="Wei X."/>
            <person name="Stein J.C."/>
            <person name="Glaubitz J.C."/>
            <person name="Lu F."/>
            <person name="Yu G."/>
            <person name="Liang C."/>
            <person name="Fengler K."/>
            <person name="Li B."/>
            <person name="Rafalski A."/>
            <person name="Schnable P.S."/>
            <person name="Ware D.H."/>
            <person name="Buckler E.S."/>
            <person name="Lai J."/>
        </authorList>
    </citation>
    <scope>NUCLEOTIDE SEQUENCE [LARGE SCALE GENOMIC DNA]</scope>
    <source>
        <tissue evidence="5">Seedling</tissue>
    </source>
</reference>
<keyword evidence="1" id="KW-0067">ATP-binding</keyword>
<dbReference type="InterPro" id="IPR011009">
    <property type="entry name" value="Kinase-like_dom_sf"/>
</dbReference>
<evidence type="ECO:0000313" key="5">
    <source>
        <dbReference type="EMBL" id="PWZ15391.1"/>
    </source>
</evidence>
<evidence type="ECO:0000256" key="3">
    <source>
        <dbReference type="SAM" id="Phobius"/>
    </source>
</evidence>
<comment type="caution">
    <text evidence="5">The sequence shown here is derived from an EMBL/GenBank/DDBJ whole genome shotgun (WGS) entry which is preliminary data.</text>
</comment>
<keyword evidence="3" id="KW-1133">Transmembrane helix</keyword>
<sequence length="182" mass="19960">MSSCQCGVLPGSTNLCDDGRCVCVDCAFELNVARPNASLIPVKGGRSRRTMWIAIVAGAAAFLVFFVALQFALVLWCCRRRRHRRNEQDTSGGAQQSLMPPRVGSSRSRGPGRVVVENFTLDMLHASTDGFSDDSRIGTGSFGSVYRGTLLDGREVAIKRVEDSDQARWRGTATERRRSTRS</sequence>
<keyword evidence="5" id="KW-0808">Transferase</keyword>
<evidence type="ECO:0000256" key="2">
    <source>
        <dbReference type="SAM" id="MobiDB-lite"/>
    </source>
</evidence>
<keyword evidence="3" id="KW-0472">Membrane</keyword>